<organism evidence="2 3">
    <name type="scientific">Corynebacterium ulcerans</name>
    <dbReference type="NCBI Taxonomy" id="65058"/>
    <lineage>
        <taxon>Bacteria</taxon>
        <taxon>Bacillati</taxon>
        <taxon>Actinomycetota</taxon>
        <taxon>Actinomycetes</taxon>
        <taxon>Mycobacteriales</taxon>
        <taxon>Corynebacteriaceae</taxon>
        <taxon>Corynebacterium</taxon>
    </lineage>
</organism>
<evidence type="ECO:0008006" key="4">
    <source>
        <dbReference type="Google" id="ProtNLM"/>
    </source>
</evidence>
<evidence type="ECO:0000256" key="1">
    <source>
        <dbReference type="SAM" id="MobiDB-lite"/>
    </source>
</evidence>
<gene>
    <name evidence="2" type="ORF">NCTC7908_00169</name>
</gene>
<dbReference type="AlphaFoldDB" id="A0ABD7MPZ1"/>
<dbReference type="Proteomes" id="UP000248741">
    <property type="component" value="Chromosome 1"/>
</dbReference>
<dbReference type="RefSeq" id="WP_095075629.1">
    <property type="nucleotide sequence ID" value="NZ_CP068134.1"/>
</dbReference>
<protein>
    <recommendedName>
        <fullName evidence="4">YcaO domain-containing protein</fullName>
    </recommendedName>
</protein>
<sequence>MTRIVQNSPHPAGLPETENSTAAQGWRPFLHSNVMFSETPTGVEFHNDFRRFSIDGPGAYKAFRAATPLFEGDVLFSDALQHLGAAGAQTIKLFESELYRHGMLTRLTPENPSVAAYQWGGPWDGILRLLANYTPTPIAVLEKISHTPFTICCNHPESAHLIKASLEENGCATVRCAALSPDTSHLRPLLSLSWRELSDAATITVRRIGSGLVIASDAAAEAAAATRVLESLSTEKETAEVPEALIRMAGIVASFEAFKIVSGVMPATLTQALVRIDLSTGEVTQHQLGQQHQQRDNGDSPLFSLVDPLLGFTPRFLDDDITQMPLRLSQVSVTGPDQRRWIVTGWALDTLEAARERAVEEATTRVLLSQQSARTMPDAPLLQPTGLPAPAAVGSSQEEAMERALPRAAAYWSFHSATQGISEVVPFNASPEASSCVRDAQELYGAATSTFLELTPLWGHSVVVVQCDNPILSVVAAGDSAEQAAVSAAYGHLALAQLHADKHCPPHDGWSHALPALALRESSMRCLAEEPVAELLTDPRLSAAGLTAVALRPRTWIPASPPAVDPAVHRPLVS</sequence>
<proteinExistence type="predicted"/>
<name>A0ABD7MPZ1_CORUL</name>
<evidence type="ECO:0000313" key="2">
    <source>
        <dbReference type="EMBL" id="SQG49941.1"/>
    </source>
</evidence>
<accession>A0ABD7MPZ1</accession>
<evidence type="ECO:0000313" key="3">
    <source>
        <dbReference type="Proteomes" id="UP000248741"/>
    </source>
</evidence>
<reference evidence="2 3" key="1">
    <citation type="submission" date="2018-06" db="EMBL/GenBank/DDBJ databases">
        <authorList>
            <consortium name="Pathogen Informatics"/>
            <person name="Doyle S."/>
        </authorList>
    </citation>
    <scope>NUCLEOTIDE SEQUENCE [LARGE SCALE GENOMIC DNA]</scope>
    <source>
        <strain evidence="2 3">NCTC7908</strain>
    </source>
</reference>
<dbReference type="EMBL" id="LS483400">
    <property type="protein sequence ID" value="SQG49941.1"/>
    <property type="molecule type" value="Genomic_DNA"/>
</dbReference>
<feature type="region of interest" description="Disordered" evidence="1">
    <location>
        <begin position="1"/>
        <end position="21"/>
    </location>
</feature>